<name>A0A0U1QRC3_9BACL</name>
<reference evidence="1 2" key="1">
    <citation type="journal article" date="2011" name="J. Bacteriol.">
        <title>Draft genome sequence of Sporolactobacillus inulinus strain CASD, an efficient D-lactic acid-producing bacterium with high-concentration lactate tolerance capability.</title>
        <authorList>
            <person name="Yu B."/>
            <person name="Su F."/>
            <person name="Wang L."/>
            <person name="Xu K."/>
            <person name="Zhao B."/>
            <person name="Xu P."/>
        </authorList>
    </citation>
    <scope>NUCLEOTIDE SEQUENCE [LARGE SCALE GENOMIC DNA]</scope>
    <source>
        <strain evidence="1 2">CASD</strain>
    </source>
</reference>
<evidence type="ECO:0000313" key="2">
    <source>
        <dbReference type="Proteomes" id="UP000035553"/>
    </source>
</evidence>
<organism evidence="1 2">
    <name type="scientific">Sporolactobacillus inulinus CASD</name>
    <dbReference type="NCBI Taxonomy" id="1069536"/>
    <lineage>
        <taxon>Bacteria</taxon>
        <taxon>Bacillati</taxon>
        <taxon>Bacillota</taxon>
        <taxon>Bacilli</taxon>
        <taxon>Bacillales</taxon>
        <taxon>Sporolactobacillaceae</taxon>
        <taxon>Sporolactobacillus</taxon>
    </lineage>
</organism>
<dbReference type="Proteomes" id="UP000035553">
    <property type="component" value="Unassembled WGS sequence"/>
</dbReference>
<evidence type="ECO:0000313" key="1">
    <source>
        <dbReference type="EMBL" id="KLI03292.1"/>
    </source>
</evidence>
<dbReference type="AlphaFoldDB" id="A0A0U1QRC3"/>
<proteinExistence type="predicted"/>
<accession>A0A0U1QRC3</accession>
<sequence length="59" mass="7036">MLRSVLIEPALELFGQKPNRFLHVTKRLSEYAFVVLTKVVPRVKPLPVLFIKDWERLFR</sequence>
<dbReference type="STRING" id="1069536.SINU_03555"/>
<gene>
    <name evidence="1" type="ORF">SINU_03555</name>
</gene>
<dbReference type="EMBL" id="AFVQ02000044">
    <property type="protein sequence ID" value="KLI03292.1"/>
    <property type="molecule type" value="Genomic_DNA"/>
</dbReference>
<protein>
    <submittedName>
        <fullName evidence="1">Uncharacterized protein</fullName>
    </submittedName>
</protein>
<keyword evidence="2" id="KW-1185">Reference proteome</keyword>
<comment type="caution">
    <text evidence="1">The sequence shown here is derived from an EMBL/GenBank/DDBJ whole genome shotgun (WGS) entry which is preliminary data.</text>
</comment>